<name>A0ABS9B4C4_9GAMM</name>
<protein>
    <submittedName>
        <fullName evidence="2">Uncharacterized protein</fullName>
    </submittedName>
</protein>
<dbReference type="RefSeq" id="WP_234250552.1">
    <property type="nucleotide sequence ID" value="NZ_JABFTQ010000005.1"/>
</dbReference>
<sequence>MNCNSAQALPAGDSPASIPTRPVTLRDVVKDAGGAALVAERLQLTATSVYGWINQGHLPLSDLQGRTTYSEQLAKMQKTLTLSPVEIRRLGLRL</sequence>
<reference evidence="2 3" key="1">
    <citation type="journal article" date="2021" name="Front. Microbiol.">
        <title>Aerobic Denitrification and Heterotrophic Sulfur Oxidation in the Genus Halomonas Revealed by Six Novel Species Characterizations and Genome-Based Analysis.</title>
        <authorList>
            <person name="Wang L."/>
            <person name="Shao Z."/>
        </authorList>
    </citation>
    <scope>NUCLEOTIDE SEQUENCE [LARGE SCALE GENOMIC DNA]</scope>
    <source>
        <strain evidence="2 3">MCCC 1A05748</strain>
    </source>
</reference>
<evidence type="ECO:0000313" key="3">
    <source>
        <dbReference type="Proteomes" id="UP001320154"/>
    </source>
</evidence>
<keyword evidence="3" id="KW-1185">Reference proteome</keyword>
<comment type="caution">
    <text evidence="2">The sequence shown here is derived from an EMBL/GenBank/DDBJ whole genome shotgun (WGS) entry which is preliminary data.</text>
</comment>
<gene>
    <name evidence="2" type="ORF">HOP60_09910</name>
</gene>
<accession>A0ABS9B4C4</accession>
<feature type="region of interest" description="Disordered" evidence="1">
    <location>
        <begin position="1"/>
        <end position="20"/>
    </location>
</feature>
<proteinExistence type="predicted"/>
<organism evidence="2 3">
    <name type="scientific">Billgrantia desiderata</name>
    <dbReference type="NCBI Taxonomy" id="52021"/>
    <lineage>
        <taxon>Bacteria</taxon>
        <taxon>Pseudomonadati</taxon>
        <taxon>Pseudomonadota</taxon>
        <taxon>Gammaproteobacteria</taxon>
        <taxon>Oceanospirillales</taxon>
        <taxon>Halomonadaceae</taxon>
        <taxon>Billgrantia</taxon>
    </lineage>
</organism>
<evidence type="ECO:0000313" key="2">
    <source>
        <dbReference type="EMBL" id="MCE8047043.1"/>
    </source>
</evidence>
<dbReference type="Proteomes" id="UP001320154">
    <property type="component" value="Unassembled WGS sequence"/>
</dbReference>
<evidence type="ECO:0000256" key="1">
    <source>
        <dbReference type="SAM" id="MobiDB-lite"/>
    </source>
</evidence>
<dbReference type="EMBL" id="JABFTQ010000005">
    <property type="protein sequence ID" value="MCE8047043.1"/>
    <property type="molecule type" value="Genomic_DNA"/>
</dbReference>